<dbReference type="SUPFAM" id="SSF51735">
    <property type="entry name" value="NAD(P)-binding Rossmann-fold domains"/>
    <property type="match status" value="1"/>
</dbReference>
<name>A0A543EAH2_9MICO</name>
<dbReference type="GO" id="GO:0016491">
    <property type="term" value="F:oxidoreductase activity"/>
    <property type="evidence" value="ECO:0007669"/>
    <property type="project" value="InterPro"/>
</dbReference>
<dbReference type="Gene3D" id="3.90.180.10">
    <property type="entry name" value="Medium-chain alcohol dehydrogenases, catalytic domain"/>
    <property type="match status" value="1"/>
</dbReference>
<gene>
    <name evidence="2" type="ORF">FB391_3712</name>
</gene>
<dbReference type="SMART" id="SM00829">
    <property type="entry name" value="PKS_ER"/>
    <property type="match status" value="1"/>
</dbReference>
<accession>A0A543EAH2</accession>
<feature type="domain" description="Enoyl reductase (ER)" evidence="1">
    <location>
        <begin position="10"/>
        <end position="320"/>
    </location>
</feature>
<dbReference type="InterPro" id="IPR011032">
    <property type="entry name" value="GroES-like_sf"/>
</dbReference>
<comment type="caution">
    <text evidence="2">The sequence shown here is derived from an EMBL/GenBank/DDBJ whole genome shotgun (WGS) entry which is preliminary data.</text>
</comment>
<dbReference type="InterPro" id="IPR020843">
    <property type="entry name" value="ER"/>
</dbReference>
<dbReference type="EMBL" id="VFPE01000008">
    <property type="protein sequence ID" value="TQM18582.1"/>
    <property type="molecule type" value="Genomic_DNA"/>
</dbReference>
<dbReference type="OrthoDB" id="9790818at2"/>
<dbReference type="InterPro" id="IPR052733">
    <property type="entry name" value="Chloroplast_QOR"/>
</dbReference>
<dbReference type="CDD" id="cd08267">
    <property type="entry name" value="MDR1"/>
    <property type="match status" value="1"/>
</dbReference>
<evidence type="ECO:0000313" key="2">
    <source>
        <dbReference type="EMBL" id="TQM18582.1"/>
    </source>
</evidence>
<dbReference type="Pfam" id="PF08240">
    <property type="entry name" value="ADH_N"/>
    <property type="match status" value="1"/>
</dbReference>
<organism evidence="2 3">
    <name type="scientific">Microbacterium kyungheense</name>
    <dbReference type="NCBI Taxonomy" id="1263636"/>
    <lineage>
        <taxon>Bacteria</taxon>
        <taxon>Bacillati</taxon>
        <taxon>Actinomycetota</taxon>
        <taxon>Actinomycetes</taxon>
        <taxon>Micrococcales</taxon>
        <taxon>Microbacteriaceae</taxon>
        <taxon>Microbacterium</taxon>
    </lineage>
</organism>
<dbReference type="InterPro" id="IPR036291">
    <property type="entry name" value="NAD(P)-bd_dom_sf"/>
</dbReference>
<dbReference type="Proteomes" id="UP000320235">
    <property type="component" value="Unassembled WGS sequence"/>
</dbReference>
<dbReference type="SUPFAM" id="SSF50129">
    <property type="entry name" value="GroES-like"/>
    <property type="match status" value="1"/>
</dbReference>
<dbReference type="PANTHER" id="PTHR44013:SF1">
    <property type="entry name" value="ZINC-TYPE ALCOHOL DEHYDROGENASE-LIKE PROTEIN C16A3.02C"/>
    <property type="match status" value="1"/>
</dbReference>
<reference evidence="2 3" key="1">
    <citation type="submission" date="2019-06" db="EMBL/GenBank/DDBJ databases">
        <title>Sequencing the genomes of 1000 actinobacteria strains.</title>
        <authorList>
            <person name="Klenk H.-P."/>
        </authorList>
    </citation>
    <scope>NUCLEOTIDE SEQUENCE [LARGE SCALE GENOMIC DNA]</scope>
    <source>
        <strain evidence="2 3">DSM 105492</strain>
    </source>
</reference>
<dbReference type="AlphaFoldDB" id="A0A543EAH2"/>
<proteinExistence type="predicted"/>
<keyword evidence="3" id="KW-1185">Reference proteome</keyword>
<dbReference type="PANTHER" id="PTHR44013">
    <property type="entry name" value="ZINC-TYPE ALCOHOL DEHYDROGENASE-LIKE PROTEIN C16A3.02C"/>
    <property type="match status" value="1"/>
</dbReference>
<evidence type="ECO:0000259" key="1">
    <source>
        <dbReference type="SMART" id="SM00829"/>
    </source>
</evidence>
<evidence type="ECO:0000313" key="3">
    <source>
        <dbReference type="Proteomes" id="UP000320235"/>
    </source>
</evidence>
<dbReference type="InterPro" id="IPR013154">
    <property type="entry name" value="ADH-like_N"/>
</dbReference>
<dbReference type="Gene3D" id="3.40.50.720">
    <property type="entry name" value="NAD(P)-binding Rossmann-like Domain"/>
    <property type="match status" value="1"/>
</dbReference>
<protein>
    <submittedName>
        <fullName evidence="2">NADPH:quinone reductase-like Zn-dependent oxidoreductase</fullName>
    </submittedName>
</protein>
<dbReference type="Pfam" id="PF13602">
    <property type="entry name" value="ADH_zinc_N_2"/>
    <property type="match status" value="1"/>
</dbReference>
<sequence>MRAAVYDRYGGIEQLRLEEVPVPMPGAGEVLVEVVATSINLSDWEGLRGSPAYARIAGGLRRPRQRILGSDIAGRVAAVGDGVTRFGVGDEVYGDNLERKGGFAQFAVAPETALACKPAGLTFAEASAIPQAGAIALQAVARGRAGERILINGAGGGSGALAIQLAVAAGMQVTGVDNAAKLDFMSELGADRVIDYRAEDPVRRDFTRSGPYDLIVDFVAHRSVFAYRRALAPGGRYYVVGGTLRALLRVLTLGTIVGALSGTRLRVLVVREGPEHFAPMADRIVDGEVQVRIDSRFPLDEVAAALVRHGEGRARGKVVVEVQTA</sequence>